<dbReference type="EMBL" id="AP009608">
    <property type="protein sequence ID" value="BAH69701.1"/>
    <property type="molecule type" value="Genomic_DNA"/>
</dbReference>
<evidence type="ECO:0000256" key="10">
    <source>
        <dbReference type="ARBA" id="ARBA00023146"/>
    </source>
</evidence>
<dbReference type="Gene3D" id="1.10.730.10">
    <property type="entry name" value="Isoleucyl-tRNA Synthetase, Domain 1"/>
    <property type="match status" value="1"/>
</dbReference>
<keyword evidence="5" id="KW-0963">Cytoplasm</keyword>
<dbReference type="PATRIC" id="fig|496833.3.peg.863"/>
<dbReference type="PROSITE" id="PS00178">
    <property type="entry name" value="AA_TRNA_LIGASE_I"/>
    <property type="match status" value="1"/>
</dbReference>
<name>C4XEX9_MYCFP</name>
<protein>
    <recommendedName>
        <fullName evidence="4 12">Arginine--tRNA ligase</fullName>
        <ecNumber evidence="4 12">6.1.1.19</ecNumber>
    </recommendedName>
</protein>
<evidence type="ECO:0000256" key="11">
    <source>
        <dbReference type="ARBA" id="ARBA00049339"/>
    </source>
</evidence>
<evidence type="ECO:0000256" key="7">
    <source>
        <dbReference type="ARBA" id="ARBA00022741"/>
    </source>
</evidence>
<comment type="catalytic activity">
    <reaction evidence="11">
        <text>tRNA(Arg) + L-arginine + ATP = L-arginyl-tRNA(Arg) + AMP + diphosphate</text>
        <dbReference type="Rhea" id="RHEA:20301"/>
        <dbReference type="Rhea" id="RHEA-COMP:9658"/>
        <dbReference type="Rhea" id="RHEA-COMP:9673"/>
        <dbReference type="ChEBI" id="CHEBI:30616"/>
        <dbReference type="ChEBI" id="CHEBI:32682"/>
        <dbReference type="ChEBI" id="CHEBI:33019"/>
        <dbReference type="ChEBI" id="CHEBI:78442"/>
        <dbReference type="ChEBI" id="CHEBI:78513"/>
        <dbReference type="ChEBI" id="CHEBI:456215"/>
        <dbReference type="EC" id="6.1.1.19"/>
    </reaction>
</comment>
<keyword evidence="6 13" id="KW-0436">Ligase</keyword>
<accession>C4XEX9</accession>
<dbReference type="InterPro" id="IPR001278">
    <property type="entry name" value="Arg-tRNA-ligase"/>
</dbReference>
<dbReference type="SMART" id="SM00836">
    <property type="entry name" value="DALR_1"/>
    <property type="match status" value="1"/>
</dbReference>
<evidence type="ECO:0000256" key="6">
    <source>
        <dbReference type="ARBA" id="ARBA00022598"/>
    </source>
</evidence>
<dbReference type="PANTHER" id="PTHR11956">
    <property type="entry name" value="ARGINYL-TRNA SYNTHETASE"/>
    <property type="match status" value="1"/>
</dbReference>
<evidence type="ECO:0000256" key="1">
    <source>
        <dbReference type="ARBA" id="ARBA00004496"/>
    </source>
</evidence>
<dbReference type="Pfam" id="PF00750">
    <property type="entry name" value="tRNA-synt_1d"/>
    <property type="match status" value="1"/>
</dbReference>
<dbReference type="InterPro" id="IPR014729">
    <property type="entry name" value="Rossmann-like_a/b/a_fold"/>
</dbReference>
<dbReference type="SUPFAM" id="SSF55190">
    <property type="entry name" value="Arginyl-tRNA synthetase (ArgRS), N-terminal 'additional' domain"/>
    <property type="match status" value="1"/>
</dbReference>
<dbReference type="EC" id="6.1.1.19" evidence="4 12"/>
<keyword evidence="8 13" id="KW-0067">ATP-binding</keyword>
<evidence type="ECO:0000259" key="15">
    <source>
        <dbReference type="SMART" id="SM01016"/>
    </source>
</evidence>
<dbReference type="InterPro" id="IPR036695">
    <property type="entry name" value="Arg-tRNA-synth_N_sf"/>
</dbReference>
<evidence type="ECO:0000256" key="8">
    <source>
        <dbReference type="ARBA" id="ARBA00022840"/>
    </source>
</evidence>
<keyword evidence="17" id="KW-1185">Reference proteome</keyword>
<evidence type="ECO:0000256" key="12">
    <source>
        <dbReference type="NCBIfam" id="TIGR00456"/>
    </source>
</evidence>
<dbReference type="GO" id="GO:0004814">
    <property type="term" value="F:arginine-tRNA ligase activity"/>
    <property type="evidence" value="ECO:0007669"/>
    <property type="project" value="UniProtKB-UniRule"/>
</dbReference>
<dbReference type="NCBIfam" id="TIGR00456">
    <property type="entry name" value="argS"/>
    <property type="match status" value="1"/>
</dbReference>
<evidence type="ECO:0000256" key="2">
    <source>
        <dbReference type="ARBA" id="ARBA00005594"/>
    </source>
</evidence>
<comment type="subcellular location">
    <subcellularLocation>
        <location evidence="1">Cytoplasm</location>
    </subcellularLocation>
</comment>
<dbReference type="KEGG" id="mfp:MBIO_0436"/>
<dbReference type="PANTHER" id="PTHR11956:SF5">
    <property type="entry name" value="ARGININE--TRNA LIGASE, CYTOPLASMIC"/>
    <property type="match status" value="1"/>
</dbReference>
<dbReference type="SUPFAM" id="SSF52374">
    <property type="entry name" value="Nucleotidylyl transferase"/>
    <property type="match status" value="1"/>
</dbReference>
<evidence type="ECO:0000256" key="3">
    <source>
        <dbReference type="ARBA" id="ARBA00011245"/>
    </source>
</evidence>
<dbReference type="eggNOG" id="COG0018">
    <property type="taxonomic scope" value="Bacteria"/>
</dbReference>
<reference evidence="16 17" key="1">
    <citation type="journal article" date="2009" name="Curr. Microbiol.">
        <title>Molecular cloning and expression of a novel cholinephosphotransferase involved in glycoglycerophospholipid biosynthesis of Mycoplasma fermentans.</title>
        <authorList>
            <person name="Ishida N."/>
            <person name="Irikura D."/>
            <person name="Matsuda K."/>
            <person name="Sato S."/>
            <person name="Asano K."/>
        </authorList>
    </citation>
    <scope>NUCLEOTIDE SEQUENCE [LARGE SCALE GENOMIC DNA]</scope>
    <source>
        <strain evidence="17">ATCC 19989 / NBRC 14854 / NCTC 10117 / PG18</strain>
    </source>
</reference>
<evidence type="ECO:0000313" key="16">
    <source>
        <dbReference type="EMBL" id="BAH69701.1"/>
    </source>
</evidence>
<proteinExistence type="inferred from homology"/>
<evidence type="ECO:0000256" key="5">
    <source>
        <dbReference type="ARBA" id="ARBA00022490"/>
    </source>
</evidence>
<dbReference type="PRINTS" id="PR01038">
    <property type="entry name" value="TRNASYNTHARG"/>
</dbReference>
<dbReference type="GO" id="GO:0005524">
    <property type="term" value="F:ATP binding"/>
    <property type="evidence" value="ECO:0007669"/>
    <property type="project" value="UniProtKB-KW"/>
</dbReference>
<evidence type="ECO:0000256" key="9">
    <source>
        <dbReference type="ARBA" id="ARBA00022917"/>
    </source>
</evidence>
<keyword evidence="7 13" id="KW-0547">Nucleotide-binding</keyword>
<evidence type="ECO:0000256" key="4">
    <source>
        <dbReference type="ARBA" id="ARBA00012837"/>
    </source>
</evidence>
<dbReference type="SMART" id="SM01016">
    <property type="entry name" value="Arg_tRNA_synt_N"/>
    <property type="match status" value="1"/>
</dbReference>
<feature type="domain" description="DALR anticodon binding" evidence="14">
    <location>
        <begin position="437"/>
        <end position="550"/>
    </location>
</feature>
<comment type="subunit">
    <text evidence="3">Monomer.</text>
</comment>
<dbReference type="SUPFAM" id="SSF47323">
    <property type="entry name" value="Anticodon-binding domain of a subclass of class I aminoacyl-tRNA synthetases"/>
    <property type="match status" value="1"/>
</dbReference>
<dbReference type="HOGENOM" id="CLU_006406_0_1_14"/>
<evidence type="ECO:0000256" key="13">
    <source>
        <dbReference type="RuleBase" id="RU363038"/>
    </source>
</evidence>
<dbReference type="Pfam" id="PF03485">
    <property type="entry name" value="Arg_tRNA_synt_N"/>
    <property type="match status" value="1"/>
</dbReference>
<dbReference type="AlphaFoldDB" id="C4XEX9"/>
<dbReference type="Proteomes" id="UP000006810">
    <property type="component" value="Chromosome"/>
</dbReference>
<dbReference type="InterPro" id="IPR001412">
    <property type="entry name" value="aa-tRNA-synth_I_CS"/>
</dbReference>
<dbReference type="InterPro" id="IPR035684">
    <property type="entry name" value="ArgRS_core"/>
</dbReference>
<dbReference type="InterPro" id="IPR008909">
    <property type="entry name" value="DALR_anticod-bd"/>
</dbReference>
<feature type="domain" description="Arginyl tRNA synthetase N-terminal" evidence="15">
    <location>
        <begin position="12"/>
        <end position="94"/>
    </location>
</feature>
<dbReference type="Gene3D" id="3.40.50.620">
    <property type="entry name" value="HUPs"/>
    <property type="match status" value="1"/>
</dbReference>
<dbReference type="GO" id="GO:0005737">
    <property type="term" value="C:cytoplasm"/>
    <property type="evidence" value="ECO:0007669"/>
    <property type="project" value="UniProtKB-SubCell"/>
</dbReference>
<keyword evidence="9 13" id="KW-0648">Protein biosynthesis</keyword>
<gene>
    <name evidence="16" type="ordered locus">MBIO_0436</name>
</gene>
<dbReference type="Gene3D" id="3.30.1360.70">
    <property type="entry name" value="Arginyl tRNA synthetase N-terminal domain"/>
    <property type="match status" value="1"/>
</dbReference>
<dbReference type="Pfam" id="PF05746">
    <property type="entry name" value="DALR_1"/>
    <property type="match status" value="1"/>
</dbReference>
<comment type="similarity">
    <text evidence="2 13">Belongs to the class-I aminoacyl-tRNA synthetase family.</text>
</comment>
<organism evidence="16 17">
    <name type="scientific">Mycoplasmopsis fermentans (strain ATCC 19989 / NBRC 14854 / NCTC 10117 / PG18)</name>
    <name type="common">Mycoplasma fermentans</name>
    <dbReference type="NCBI Taxonomy" id="496833"/>
    <lineage>
        <taxon>Bacteria</taxon>
        <taxon>Bacillati</taxon>
        <taxon>Mycoplasmatota</taxon>
        <taxon>Mycoplasmoidales</taxon>
        <taxon>Metamycoplasmataceae</taxon>
        <taxon>Mycoplasmopsis</taxon>
    </lineage>
</organism>
<dbReference type="GO" id="GO:0006420">
    <property type="term" value="P:arginyl-tRNA aminoacylation"/>
    <property type="evidence" value="ECO:0007669"/>
    <property type="project" value="UniProtKB-UniRule"/>
</dbReference>
<keyword evidence="10 13" id="KW-0030">Aminoacyl-tRNA synthetase</keyword>
<evidence type="ECO:0000259" key="14">
    <source>
        <dbReference type="SMART" id="SM00836"/>
    </source>
</evidence>
<dbReference type="FunFam" id="3.40.50.620:FF:000062">
    <property type="entry name" value="Arginine--tRNA ligase"/>
    <property type="match status" value="1"/>
</dbReference>
<dbReference type="CDD" id="cd00671">
    <property type="entry name" value="ArgRS_core"/>
    <property type="match status" value="1"/>
</dbReference>
<sequence>MICYNIDIMDKNIIKSKIIKELKPILNKLGIEKDDLLIEPKVKADFASNVALGNKGKNPMELAKKIVKELEPKLTSLGLKSVEIAAPGFLNFYIDDQTIIKSLNQIIKQNENFGRGKLKGNLNIEWVSANPTGYLHIGHARNAAIGSALYNICTFAGLNVLREYYINDGGNQINTLAQSIFARYKQFYEPDFPMPEDCYGGQDIVWNAEQIRTKHGDKFKDLKELNDEALKVFKKEGVANFLKQIKVDLKKFKCGFDIWFSEKTLYANNSKRILDTIKKLKNHFEADGATWLRTTKYGDDKDRVVIKSNGDFTYFAPDIAYHDKKFKNSGKDPIIMNIWGADHLSYITRMKIAMQDLGYDPNKLIVLCLQLVRLMKDGQEYKMSKRKGTSFWLRDFVDLVGVDSARFILLDRTYNSKLDFDINIATSKSNDNPVFLIQYANARSYQLLKKSKLDVSKLKATNIDNELDKKLVSTLLEFPEVIISSATKYLTHLLTQYLIRVAKEFNSWYSNTEKIIGSKNEMNSLTIARAVNIVLENGLRLLGVSSKHKM</sequence>
<evidence type="ECO:0000313" key="17">
    <source>
        <dbReference type="Proteomes" id="UP000006810"/>
    </source>
</evidence>
<dbReference type="InterPro" id="IPR005148">
    <property type="entry name" value="Arg-tRNA-synth_N"/>
</dbReference>
<dbReference type="InterPro" id="IPR009080">
    <property type="entry name" value="tRNAsynth_Ia_anticodon-bd"/>
</dbReference>